<keyword evidence="3 5" id="KW-0067">ATP-binding</keyword>
<comment type="caution">
    <text evidence="5">The sequence shown here is derived from an EMBL/GenBank/DDBJ whole genome shotgun (WGS) entry which is preliminary data.</text>
</comment>
<accession>A0ABX2TH97</accession>
<dbReference type="RefSeq" id="WP_180284308.1">
    <property type="nucleotide sequence ID" value="NZ_JABFDB010000019.1"/>
</dbReference>
<dbReference type="PANTHER" id="PTHR42781">
    <property type="entry name" value="SPERMIDINE/PUTRESCINE IMPORT ATP-BINDING PROTEIN POTA"/>
    <property type="match status" value="1"/>
</dbReference>
<evidence type="ECO:0000259" key="4">
    <source>
        <dbReference type="PROSITE" id="PS50893"/>
    </source>
</evidence>
<dbReference type="Gene3D" id="3.40.50.300">
    <property type="entry name" value="P-loop containing nucleotide triphosphate hydrolases"/>
    <property type="match status" value="1"/>
</dbReference>
<dbReference type="Proteomes" id="UP000584642">
    <property type="component" value="Unassembled WGS sequence"/>
</dbReference>
<dbReference type="GO" id="GO:0005524">
    <property type="term" value="F:ATP binding"/>
    <property type="evidence" value="ECO:0007669"/>
    <property type="project" value="UniProtKB-KW"/>
</dbReference>
<dbReference type="InterPro" id="IPR003593">
    <property type="entry name" value="AAA+_ATPase"/>
</dbReference>
<feature type="domain" description="ABC transporter" evidence="4">
    <location>
        <begin position="7"/>
        <end position="237"/>
    </location>
</feature>
<dbReference type="PANTHER" id="PTHR42781:SF4">
    <property type="entry name" value="SPERMIDINE_PUTRESCINE IMPORT ATP-BINDING PROTEIN POTA"/>
    <property type="match status" value="1"/>
</dbReference>
<dbReference type="InterPro" id="IPR008995">
    <property type="entry name" value="Mo/tungstate-bd_C_term_dom"/>
</dbReference>
<dbReference type="PROSITE" id="PS00211">
    <property type="entry name" value="ABC_TRANSPORTER_1"/>
    <property type="match status" value="1"/>
</dbReference>
<evidence type="ECO:0000256" key="1">
    <source>
        <dbReference type="ARBA" id="ARBA00022448"/>
    </source>
</evidence>
<dbReference type="InterPro" id="IPR050093">
    <property type="entry name" value="ABC_SmlMolc_Importer"/>
</dbReference>
<evidence type="ECO:0000256" key="3">
    <source>
        <dbReference type="ARBA" id="ARBA00022840"/>
    </source>
</evidence>
<dbReference type="InterPro" id="IPR013611">
    <property type="entry name" value="Transp-assoc_OB_typ2"/>
</dbReference>
<dbReference type="SMART" id="SM00382">
    <property type="entry name" value="AAA"/>
    <property type="match status" value="1"/>
</dbReference>
<sequence>MTRPPKVLLERVERRFGSSVALAALDLAVEEGEFLTLLGPSGCGKTTTLRIIAGFVDPTGGRVLIDGREVGHLPPNKREVGMVFQNYALFPHLTVAENIAFGMKQRGAPEAVRRRRAGELLDLIKMTGMGDRHPGELSGGQRQRVAIARAVAHPPAILLMDEPLGALDLKLREAMQQELRAIQKALGITTLYVTHDQTEAMVMSDRIVVMQGGRVEQIGTPSDIYMRPASRFVASFVGRINFVPLAADGRPRGGSASPLRLPSGVPIGSRGLTLGLRPEWLRLLPDGAAVNGYNVLDGRVTDSVFVGSHVSLAVDLGDGGTLTVDGRPEDALPAPGQPVRVCWEPERAIILHDH</sequence>
<dbReference type="InterPro" id="IPR003439">
    <property type="entry name" value="ABC_transporter-like_ATP-bd"/>
</dbReference>
<dbReference type="Pfam" id="PF00005">
    <property type="entry name" value="ABC_tran"/>
    <property type="match status" value="1"/>
</dbReference>
<evidence type="ECO:0000313" key="5">
    <source>
        <dbReference type="EMBL" id="NYZ22537.1"/>
    </source>
</evidence>
<name>A0ABX2TH97_9PROT</name>
<reference evidence="5 6" key="1">
    <citation type="submission" date="2020-05" db="EMBL/GenBank/DDBJ databases">
        <title>Azospirillum oleiclasticum sp. nov, a nitrogen-fixing and heavy crude oil-emulsifying bacterium isolated from the crude oil of Yumen Oilfield.</title>
        <authorList>
            <person name="Wu D."/>
            <person name="Cai M."/>
            <person name="Zhang X."/>
        </authorList>
    </citation>
    <scope>NUCLEOTIDE SEQUENCE [LARGE SCALE GENOMIC DNA]</scope>
    <source>
        <strain evidence="5 6">ROY-1-1-2</strain>
    </source>
</reference>
<protein>
    <submittedName>
        <fullName evidence="5">ABC transporter ATP-binding protein</fullName>
    </submittedName>
</protein>
<dbReference type="Pfam" id="PF08402">
    <property type="entry name" value="TOBE_2"/>
    <property type="match status" value="1"/>
</dbReference>
<keyword evidence="2" id="KW-0547">Nucleotide-binding</keyword>
<dbReference type="SUPFAM" id="SSF50331">
    <property type="entry name" value="MOP-like"/>
    <property type="match status" value="1"/>
</dbReference>
<dbReference type="EMBL" id="JABFDB010000019">
    <property type="protein sequence ID" value="NYZ22537.1"/>
    <property type="molecule type" value="Genomic_DNA"/>
</dbReference>
<keyword evidence="6" id="KW-1185">Reference proteome</keyword>
<dbReference type="InterPro" id="IPR017871">
    <property type="entry name" value="ABC_transporter-like_CS"/>
</dbReference>
<dbReference type="InterPro" id="IPR027417">
    <property type="entry name" value="P-loop_NTPase"/>
</dbReference>
<evidence type="ECO:0000256" key="2">
    <source>
        <dbReference type="ARBA" id="ARBA00022741"/>
    </source>
</evidence>
<keyword evidence="1" id="KW-0813">Transport</keyword>
<dbReference type="SUPFAM" id="SSF52540">
    <property type="entry name" value="P-loop containing nucleoside triphosphate hydrolases"/>
    <property type="match status" value="1"/>
</dbReference>
<proteinExistence type="predicted"/>
<dbReference type="Gene3D" id="2.40.50.100">
    <property type="match status" value="1"/>
</dbReference>
<dbReference type="PROSITE" id="PS50893">
    <property type="entry name" value="ABC_TRANSPORTER_2"/>
    <property type="match status" value="1"/>
</dbReference>
<organism evidence="5 6">
    <name type="scientific">Azospirillum oleiclasticum</name>
    <dbReference type="NCBI Taxonomy" id="2735135"/>
    <lineage>
        <taxon>Bacteria</taxon>
        <taxon>Pseudomonadati</taxon>
        <taxon>Pseudomonadota</taxon>
        <taxon>Alphaproteobacteria</taxon>
        <taxon>Rhodospirillales</taxon>
        <taxon>Azospirillaceae</taxon>
        <taxon>Azospirillum</taxon>
    </lineage>
</organism>
<gene>
    <name evidence="5" type="ORF">HND93_22740</name>
</gene>
<evidence type="ECO:0000313" key="6">
    <source>
        <dbReference type="Proteomes" id="UP000584642"/>
    </source>
</evidence>